<dbReference type="EMBL" id="BMAV01012680">
    <property type="protein sequence ID" value="GFY59575.1"/>
    <property type="molecule type" value="Genomic_DNA"/>
</dbReference>
<accession>A0A8X6XVW0</accession>
<reference evidence="2" key="1">
    <citation type="submission" date="2020-08" db="EMBL/GenBank/DDBJ databases">
        <title>Multicomponent nature underlies the extraordinary mechanical properties of spider dragline silk.</title>
        <authorList>
            <person name="Kono N."/>
            <person name="Nakamura H."/>
            <person name="Mori M."/>
            <person name="Yoshida Y."/>
            <person name="Ohtoshi R."/>
            <person name="Malay A.D."/>
            <person name="Moran D.A.P."/>
            <person name="Tomita M."/>
            <person name="Numata K."/>
            <person name="Arakawa K."/>
        </authorList>
    </citation>
    <scope>NUCLEOTIDE SEQUENCE</scope>
</reference>
<gene>
    <name evidence="2" type="ORF">TNIN_460531</name>
</gene>
<evidence type="ECO:0000313" key="3">
    <source>
        <dbReference type="Proteomes" id="UP000886998"/>
    </source>
</evidence>
<dbReference type="AlphaFoldDB" id="A0A8X6XVW0"/>
<name>A0A8X6XVW0_9ARAC</name>
<feature type="chain" id="PRO_5036477033" evidence="1">
    <location>
        <begin position="20"/>
        <end position="95"/>
    </location>
</feature>
<comment type="caution">
    <text evidence="2">The sequence shown here is derived from an EMBL/GenBank/DDBJ whole genome shotgun (WGS) entry which is preliminary data.</text>
</comment>
<protein>
    <submittedName>
        <fullName evidence="2">Uncharacterized protein</fullName>
    </submittedName>
</protein>
<evidence type="ECO:0000313" key="2">
    <source>
        <dbReference type="EMBL" id="GFY59575.1"/>
    </source>
</evidence>
<keyword evidence="1" id="KW-0732">Signal</keyword>
<proteinExistence type="predicted"/>
<dbReference type="Proteomes" id="UP000886998">
    <property type="component" value="Unassembled WGS sequence"/>
</dbReference>
<sequence>MLFWRVTAALTCSVVLSPAFWLKPDIPIKPEHRATAARKLRRLIQDLKNANSPKFCKMFRVPLLELLQWLETSETEVDYEEHILGLNATSLERLI</sequence>
<evidence type="ECO:0000256" key="1">
    <source>
        <dbReference type="SAM" id="SignalP"/>
    </source>
</evidence>
<dbReference type="OrthoDB" id="10313728at2759"/>
<organism evidence="2 3">
    <name type="scientific">Trichonephila inaurata madagascariensis</name>
    <dbReference type="NCBI Taxonomy" id="2747483"/>
    <lineage>
        <taxon>Eukaryota</taxon>
        <taxon>Metazoa</taxon>
        <taxon>Ecdysozoa</taxon>
        <taxon>Arthropoda</taxon>
        <taxon>Chelicerata</taxon>
        <taxon>Arachnida</taxon>
        <taxon>Araneae</taxon>
        <taxon>Araneomorphae</taxon>
        <taxon>Entelegynae</taxon>
        <taxon>Araneoidea</taxon>
        <taxon>Nephilidae</taxon>
        <taxon>Trichonephila</taxon>
        <taxon>Trichonephila inaurata</taxon>
    </lineage>
</organism>
<feature type="signal peptide" evidence="1">
    <location>
        <begin position="1"/>
        <end position="19"/>
    </location>
</feature>
<keyword evidence="3" id="KW-1185">Reference proteome</keyword>